<evidence type="ECO:0000313" key="2">
    <source>
        <dbReference type="Proteomes" id="UP001642260"/>
    </source>
</evidence>
<name>A0ABC8LB82_ERUVS</name>
<proteinExistence type="predicted"/>
<organism evidence="1 2">
    <name type="scientific">Eruca vesicaria subsp. sativa</name>
    <name type="common">Garden rocket</name>
    <name type="synonym">Eruca sativa</name>
    <dbReference type="NCBI Taxonomy" id="29727"/>
    <lineage>
        <taxon>Eukaryota</taxon>
        <taxon>Viridiplantae</taxon>
        <taxon>Streptophyta</taxon>
        <taxon>Embryophyta</taxon>
        <taxon>Tracheophyta</taxon>
        <taxon>Spermatophyta</taxon>
        <taxon>Magnoliopsida</taxon>
        <taxon>eudicotyledons</taxon>
        <taxon>Gunneridae</taxon>
        <taxon>Pentapetalae</taxon>
        <taxon>rosids</taxon>
        <taxon>malvids</taxon>
        <taxon>Brassicales</taxon>
        <taxon>Brassicaceae</taxon>
        <taxon>Brassiceae</taxon>
        <taxon>Eruca</taxon>
    </lineage>
</organism>
<sequence>MEVNIKDDYSEEIFWNLFAQLEGLSLLSEDEVVAEETTEPWNINALREPLSSQFRKRPLPSAAAGVDQLMGPEYRQDSVVYTQDQGSNKRIIYVDPTQQEDQCYIAETSQSINPTLQTGHSPSQALFTVSPESIHFTAVGSSVDTRAAQQQPKKRQRR</sequence>
<evidence type="ECO:0000313" key="1">
    <source>
        <dbReference type="EMBL" id="CAH8380829.1"/>
    </source>
</evidence>
<keyword evidence="2" id="KW-1185">Reference proteome</keyword>
<dbReference type="AlphaFoldDB" id="A0ABC8LB82"/>
<accession>A0ABC8LB82</accession>
<comment type="caution">
    <text evidence="1">The sequence shown here is derived from an EMBL/GenBank/DDBJ whole genome shotgun (WGS) entry which is preliminary data.</text>
</comment>
<dbReference type="EMBL" id="CAKOAT010497376">
    <property type="protein sequence ID" value="CAH8380829.1"/>
    <property type="molecule type" value="Genomic_DNA"/>
</dbReference>
<gene>
    <name evidence="1" type="ORF">ERUC_LOCUS33312</name>
</gene>
<protein>
    <submittedName>
        <fullName evidence="1">Uncharacterized protein</fullName>
    </submittedName>
</protein>
<dbReference type="Proteomes" id="UP001642260">
    <property type="component" value="Unassembled WGS sequence"/>
</dbReference>
<reference evidence="1 2" key="1">
    <citation type="submission" date="2022-03" db="EMBL/GenBank/DDBJ databases">
        <authorList>
            <person name="Macdonald S."/>
            <person name="Ahmed S."/>
            <person name="Newling K."/>
        </authorList>
    </citation>
    <scope>NUCLEOTIDE SEQUENCE [LARGE SCALE GENOMIC DNA]</scope>
</reference>